<dbReference type="STRING" id="1178515.SY83_06915"/>
<dbReference type="Gene3D" id="3.40.50.1820">
    <property type="entry name" value="alpha/beta hydrolase"/>
    <property type="match status" value="1"/>
</dbReference>
<feature type="domain" description="AB hydrolase-1" evidence="1">
    <location>
        <begin position="52"/>
        <end position="165"/>
    </location>
</feature>
<accession>A0A172TGC1</accession>
<organism evidence="2 3">
    <name type="scientific">Paenibacillus swuensis</name>
    <dbReference type="NCBI Taxonomy" id="1178515"/>
    <lineage>
        <taxon>Bacteria</taxon>
        <taxon>Bacillati</taxon>
        <taxon>Bacillota</taxon>
        <taxon>Bacilli</taxon>
        <taxon>Bacillales</taxon>
        <taxon>Paenibacillaceae</taxon>
        <taxon>Paenibacillus</taxon>
    </lineage>
</organism>
<sequence>MVKVFKNESGRTQVLSSYNRILEMWSIDFQEHDVKSKYGTTYCITSGSRGNPPLLLFHGVGDNSAVMWVLNIKELSRHFYCISVDTIGGPGKSIPNENYKKNSFNQTDWINEIVEHFNIENFNIAGVSNGAYMAYNYTTVNSERVNKVVCMEGGMVTKPIKTMIQTLLLMFPEILIPTHQNMLKIMKKLSSPNSDIFDKYPSIVEHLVLLMKNHNQQAMFVHKLEKYDKEKGAAIRNKLYFLIAEHRINIRKDFINILDSDGFRYKVIPNAGHGINHEQPDIINNEIIRFLKK</sequence>
<dbReference type="OrthoDB" id="5513277at2"/>
<dbReference type="InterPro" id="IPR029058">
    <property type="entry name" value="AB_hydrolase_fold"/>
</dbReference>
<dbReference type="InterPro" id="IPR000073">
    <property type="entry name" value="AB_hydrolase_1"/>
</dbReference>
<dbReference type="SUPFAM" id="SSF53474">
    <property type="entry name" value="alpha/beta-Hydrolases"/>
    <property type="match status" value="1"/>
</dbReference>
<reference evidence="2 3" key="1">
    <citation type="submission" date="2015-01" db="EMBL/GenBank/DDBJ databases">
        <title>Paenibacillus swuensis/DY6/whole genome sequencing.</title>
        <authorList>
            <person name="Kim M.K."/>
            <person name="Srinivasan S."/>
            <person name="Lee J.-J."/>
        </authorList>
    </citation>
    <scope>NUCLEOTIDE SEQUENCE [LARGE SCALE GENOMIC DNA]</scope>
    <source>
        <strain evidence="2 3">DY6</strain>
    </source>
</reference>
<dbReference type="RefSeq" id="WP_068605445.1">
    <property type="nucleotide sequence ID" value="NZ_CP011388.1"/>
</dbReference>
<name>A0A172TGC1_9BACL</name>
<evidence type="ECO:0000313" key="2">
    <source>
        <dbReference type="EMBL" id="ANE46060.1"/>
    </source>
</evidence>
<keyword evidence="3" id="KW-1185">Reference proteome</keyword>
<gene>
    <name evidence="2" type="ORF">SY83_06915</name>
</gene>
<protein>
    <recommendedName>
        <fullName evidence="1">AB hydrolase-1 domain-containing protein</fullName>
    </recommendedName>
</protein>
<evidence type="ECO:0000313" key="3">
    <source>
        <dbReference type="Proteomes" id="UP000076927"/>
    </source>
</evidence>
<dbReference type="EMBL" id="CP011388">
    <property type="protein sequence ID" value="ANE46060.1"/>
    <property type="molecule type" value="Genomic_DNA"/>
</dbReference>
<evidence type="ECO:0000259" key="1">
    <source>
        <dbReference type="Pfam" id="PF00561"/>
    </source>
</evidence>
<dbReference type="PATRIC" id="fig|1178515.4.peg.1376"/>
<dbReference type="PANTHER" id="PTHR43139">
    <property type="entry name" value="SI:DKEY-122A22.2"/>
    <property type="match status" value="1"/>
</dbReference>
<dbReference type="KEGG" id="pswu:SY83_06915"/>
<dbReference type="PANTHER" id="PTHR43139:SF52">
    <property type="entry name" value="SI:DKEY-122A22.2"/>
    <property type="match status" value="1"/>
</dbReference>
<proteinExistence type="predicted"/>
<dbReference type="InterPro" id="IPR052370">
    <property type="entry name" value="Meta-cleavage_hydrolase"/>
</dbReference>
<dbReference type="Proteomes" id="UP000076927">
    <property type="component" value="Chromosome"/>
</dbReference>
<dbReference type="AlphaFoldDB" id="A0A172TGC1"/>
<dbReference type="Pfam" id="PF00561">
    <property type="entry name" value="Abhydrolase_1"/>
    <property type="match status" value="1"/>
</dbReference>